<sequence length="304" mass="33359">MQDLNDLVYFVAVVDHGGFAAAGRALGIQKSKLSRRVLALEERLGVRLLNRSSRHFSVTEIGRAYYERCLAVLVEAEAADQLIAQTRSEPRGVVRVSCPVGLLSFRFAPLISRFLEENPAVEVHLEATNRRVDVIAEGFDLAIRVRFPPLEPSDLVMRRLDESTQCLVASPALVGRPLRSPADLAGLPSLDQGPSRRSHEWTLHHADGRTAGVPHAPRLVTDDMASLRAAAIAGIGIVQLPTMAVWEDMRAGRLVGVLPDWRPRAGIIHAVFPSRRGLLPSVRALLDFLAQGCAEQRRRMGEDG</sequence>
<dbReference type="Gene3D" id="1.10.10.10">
    <property type="entry name" value="Winged helix-like DNA-binding domain superfamily/Winged helix DNA-binding domain"/>
    <property type="match status" value="1"/>
</dbReference>
<evidence type="ECO:0000313" key="6">
    <source>
        <dbReference type="EMBL" id="MBB3927670.1"/>
    </source>
</evidence>
<evidence type="ECO:0000256" key="3">
    <source>
        <dbReference type="ARBA" id="ARBA00023125"/>
    </source>
</evidence>
<dbReference type="InterPro" id="IPR036390">
    <property type="entry name" value="WH_DNA-bd_sf"/>
</dbReference>
<name>A0A7W6BPJ1_9SPHN</name>
<keyword evidence="2" id="KW-0805">Transcription regulation</keyword>
<dbReference type="InterPro" id="IPR000847">
    <property type="entry name" value="LysR_HTH_N"/>
</dbReference>
<evidence type="ECO:0000256" key="2">
    <source>
        <dbReference type="ARBA" id="ARBA00023015"/>
    </source>
</evidence>
<dbReference type="EMBL" id="JACIDT010000014">
    <property type="protein sequence ID" value="MBB3927670.1"/>
    <property type="molecule type" value="Genomic_DNA"/>
</dbReference>
<dbReference type="PANTHER" id="PTHR30537:SF31">
    <property type="entry name" value="TRANSCRIPTIONAL REGULATOR, LYSR FAMILY"/>
    <property type="match status" value="1"/>
</dbReference>
<dbReference type="RefSeq" id="WP_188073137.1">
    <property type="nucleotide sequence ID" value="NZ_BSPS01000103.1"/>
</dbReference>
<comment type="caution">
    <text evidence="6">The sequence shown here is derived from an EMBL/GenBank/DDBJ whole genome shotgun (WGS) entry which is preliminary data.</text>
</comment>
<evidence type="ECO:0000256" key="1">
    <source>
        <dbReference type="ARBA" id="ARBA00009437"/>
    </source>
</evidence>
<dbReference type="GO" id="GO:0003700">
    <property type="term" value="F:DNA-binding transcription factor activity"/>
    <property type="evidence" value="ECO:0007669"/>
    <property type="project" value="InterPro"/>
</dbReference>
<dbReference type="Proteomes" id="UP000571950">
    <property type="component" value="Unassembled WGS sequence"/>
</dbReference>
<dbReference type="Gene3D" id="3.40.190.290">
    <property type="match status" value="1"/>
</dbReference>
<evidence type="ECO:0000259" key="5">
    <source>
        <dbReference type="PROSITE" id="PS50931"/>
    </source>
</evidence>
<dbReference type="FunFam" id="1.10.10.10:FF:000001">
    <property type="entry name" value="LysR family transcriptional regulator"/>
    <property type="match status" value="1"/>
</dbReference>
<accession>A0A7W6BPJ1</accession>
<keyword evidence="7" id="KW-1185">Reference proteome</keyword>
<keyword evidence="3 6" id="KW-0238">DNA-binding</keyword>
<dbReference type="CDD" id="cd08473">
    <property type="entry name" value="PBP2_CrgA_like_4"/>
    <property type="match status" value="1"/>
</dbReference>
<gene>
    <name evidence="6" type="ORF">GGR43_003403</name>
</gene>
<dbReference type="InterPro" id="IPR058163">
    <property type="entry name" value="LysR-type_TF_proteobact-type"/>
</dbReference>
<dbReference type="InterPro" id="IPR005119">
    <property type="entry name" value="LysR_subst-bd"/>
</dbReference>
<evidence type="ECO:0000256" key="4">
    <source>
        <dbReference type="ARBA" id="ARBA00023163"/>
    </source>
</evidence>
<keyword evidence="4" id="KW-0804">Transcription</keyword>
<dbReference type="GO" id="GO:0006351">
    <property type="term" value="P:DNA-templated transcription"/>
    <property type="evidence" value="ECO:0007669"/>
    <property type="project" value="TreeGrafter"/>
</dbReference>
<protein>
    <submittedName>
        <fullName evidence="6">DNA-binding transcriptional LysR family regulator</fullName>
    </submittedName>
</protein>
<comment type="similarity">
    <text evidence="1">Belongs to the LysR transcriptional regulatory family.</text>
</comment>
<feature type="domain" description="HTH lysR-type" evidence="5">
    <location>
        <begin position="1"/>
        <end position="59"/>
    </location>
</feature>
<dbReference type="Pfam" id="PF00126">
    <property type="entry name" value="HTH_1"/>
    <property type="match status" value="1"/>
</dbReference>
<dbReference type="InterPro" id="IPR036388">
    <property type="entry name" value="WH-like_DNA-bd_sf"/>
</dbReference>
<reference evidence="6 7" key="1">
    <citation type="submission" date="2020-08" db="EMBL/GenBank/DDBJ databases">
        <title>Genomic Encyclopedia of Type Strains, Phase IV (KMG-IV): sequencing the most valuable type-strain genomes for metagenomic binning, comparative biology and taxonomic classification.</title>
        <authorList>
            <person name="Goeker M."/>
        </authorList>
    </citation>
    <scope>NUCLEOTIDE SEQUENCE [LARGE SCALE GENOMIC DNA]</scope>
    <source>
        <strain evidence="6 7">DSM 26189</strain>
    </source>
</reference>
<organism evidence="6 7">
    <name type="scientific">Sphingobium jiangsuense</name>
    <dbReference type="NCBI Taxonomy" id="870476"/>
    <lineage>
        <taxon>Bacteria</taxon>
        <taxon>Pseudomonadati</taxon>
        <taxon>Pseudomonadota</taxon>
        <taxon>Alphaproteobacteria</taxon>
        <taxon>Sphingomonadales</taxon>
        <taxon>Sphingomonadaceae</taxon>
        <taxon>Sphingobium</taxon>
    </lineage>
</organism>
<dbReference type="GO" id="GO:0043565">
    <property type="term" value="F:sequence-specific DNA binding"/>
    <property type="evidence" value="ECO:0007669"/>
    <property type="project" value="TreeGrafter"/>
</dbReference>
<dbReference type="SUPFAM" id="SSF53850">
    <property type="entry name" value="Periplasmic binding protein-like II"/>
    <property type="match status" value="1"/>
</dbReference>
<dbReference type="PANTHER" id="PTHR30537">
    <property type="entry name" value="HTH-TYPE TRANSCRIPTIONAL REGULATOR"/>
    <property type="match status" value="1"/>
</dbReference>
<evidence type="ECO:0000313" key="7">
    <source>
        <dbReference type="Proteomes" id="UP000571950"/>
    </source>
</evidence>
<dbReference type="SUPFAM" id="SSF46785">
    <property type="entry name" value="Winged helix' DNA-binding domain"/>
    <property type="match status" value="1"/>
</dbReference>
<dbReference type="PROSITE" id="PS50931">
    <property type="entry name" value="HTH_LYSR"/>
    <property type="match status" value="1"/>
</dbReference>
<dbReference type="AlphaFoldDB" id="A0A7W6BPJ1"/>
<dbReference type="Pfam" id="PF03466">
    <property type="entry name" value="LysR_substrate"/>
    <property type="match status" value="1"/>
</dbReference>
<proteinExistence type="inferred from homology"/>